<feature type="region of interest" description="Disordered" evidence="2">
    <location>
        <begin position="251"/>
        <end position="273"/>
    </location>
</feature>
<gene>
    <name evidence="4" type="ORF">BTN82_19765</name>
</gene>
<organism evidence="4 5">
    <name type="scientific">Pseudomonas chlororaphis</name>
    <dbReference type="NCBI Taxonomy" id="587753"/>
    <lineage>
        <taxon>Bacteria</taxon>
        <taxon>Pseudomonadati</taxon>
        <taxon>Pseudomonadota</taxon>
        <taxon>Gammaproteobacteria</taxon>
        <taxon>Pseudomonadales</taxon>
        <taxon>Pseudomonadaceae</taxon>
        <taxon>Pseudomonas</taxon>
    </lineage>
</organism>
<dbReference type="SUPFAM" id="SSF63380">
    <property type="entry name" value="Riboflavin synthase domain-like"/>
    <property type="match status" value="1"/>
</dbReference>
<accession>A0A1Q8EMI3</accession>
<dbReference type="AlphaFoldDB" id="A0A1Q8EMI3"/>
<dbReference type="InterPro" id="IPR017938">
    <property type="entry name" value="Riboflavin_synthase-like_b-brl"/>
</dbReference>
<dbReference type="PANTHER" id="PTHR30157">
    <property type="entry name" value="FERRIC REDUCTASE, NADPH-DEPENDENT"/>
    <property type="match status" value="1"/>
</dbReference>
<sequence>MSSAQSLTDILTQGLRKLTGIDRPRPKGYRVINVELKQRIDLSPSLVRLVFAGEDIAQARALAPDQRIKLLFPGADGSVPQLPAEGDWHAARRKLPAEQQPPMRTYTIRALRLQPAEMDVDFVLHGVNGPASAWATHARPGDRLQMVVPNKAYSGDPGGYEWLPPAGIRKVLLMGDETALPAIAGILEELQEYPDYPDVQVFIEVPHESDCIDLRYNPQTRVHWLPRDILGAQHGEPLIHAARELAELPPADTSRRPIKVSERGEEQRPWETATPEDNSFYAWVAGESATVMSIRRHLINERGQARRNLTLMGYWRQGTSLG</sequence>
<evidence type="ECO:0000313" key="4">
    <source>
        <dbReference type="EMBL" id="OLF53006.1"/>
    </source>
</evidence>
<comment type="similarity">
    <text evidence="1">Belongs to the SIP oxidoreductase family.</text>
</comment>
<dbReference type="PROSITE" id="PS51384">
    <property type="entry name" value="FAD_FR"/>
    <property type="match status" value="1"/>
</dbReference>
<dbReference type="InterPro" id="IPR039261">
    <property type="entry name" value="FNR_nucleotide-bd"/>
</dbReference>
<evidence type="ECO:0000259" key="3">
    <source>
        <dbReference type="PROSITE" id="PS51384"/>
    </source>
</evidence>
<reference evidence="4 5" key="1">
    <citation type="submission" date="2016-12" db="EMBL/GenBank/DDBJ databases">
        <authorList>
            <person name="Song W.-J."/>
            <person name="Kurnit D.M."/>
        </authorList>
    </citation>
    <scope>NUCLEOTIDE SEQUENCE [LARGE SCALE GENOMIC DNA]</scope>
    <source>
        <strain evidence="4 5">PCL1601</strain>
    </source>
</reference>
<dbReference type="InterPro" id="IPR007037">
    <property type="entry name" value="SIP_rossman_dom"/>
</dbReference>
<dbReference type="Gene3D" id="2.40.30.10">
    <property type="entry name" value="Translation factors"/>
    <property type="match status" value="1"/>
</dbReference>
<dbReference type="EMBL" id="MSCT01000018">
    <property type="protein sequence ID" value="OLF53006.1"/>
    <property type="molecule type" value="Genomic_DNA"/>
</dbReference>
<comment type="caution">
    <text evidence="4">The sequence shown here is derived from an EMBL/GenBank/DDBJ whole genome shotgun (WGS) entry which is preliminary data.</text>
</comment>
<dbReference type="GO" id="GO:0016491">
    <property type="term" value="F:oxidoreductase activity"/>
    <property type="evidence" value="ECO:0007669"/>
    <property type="project" value="InterPro"/>
</dbReference>
<dbReference type="OrthoDB" id="9814826at2"/>
<dbReference type="Gene3D" id="3.40.50.80">
    <property type="entry name" value="Nucleotide-binding domain of ferredoxin-NADP reductase (FNR) module"/>
    <property type="match status" value="1"/>
</dbReference>
<dbReference type="InterPro" id="IPR017927">
    <property type="entry name" value="FAD-bd_FR_type"/>
</dbReference>
<feature type="compositionally biased region" description="Basic and acidic residues" evidence="2">
    <location>
        <begin position="253"/>
        <end position="269"/>
    </location>
</feature>
<dbReference type="RefSeq" id="WP_075120786.1">
    <property type="nucleotide sequence ID" value="NZ_MSCT01000018.1"/>
</dbReference>
<proteinExistence type="inferred from homology"/>
<evidence type="ECO:0000256" key="2">
    <source>
        <dbReference type="SAM" id="MobiDB-lite"/>
    </source>
</evidence>
<name>A0A1Q8EMI3_9PSED</name>
<evidence type="ECO:0000256" key="1">
    <source>
        <dbReference type="ARBA" id="ARBA00035644"/>
    </source>
</evidence>
<dbReference type="CDD" id="cd06193">
    <property type="entry name" value="siderophore_interacting"/>
    <property type="match status" value="1"/>
</dbReference>
<dbReference type="PANTHER" id="PTHR30157:SF0">
    <property type="entry name" value="NADPH-DEPENDENT FERRIC-CHELATE REDUCTASE"/>
    <property type="match status" value="1"/>
</dbReference>
<feature type="domain" description="FAD-binding FR-type" evidence="3">
    <location>
        <begin position="29"/>
        <end position="164"/>
    </location>
</feature>
<dbReference type="Pfam" id="PF04954">
    <property type="entry name" value="SIP"/>
    <property type="match status" value="1"/>
</dbReference>
<dbReference type="Proteomes" id="UP000185578">
    <property type="component" value="Unassembled WGS sequence"/>
</dbReference>
<dbReference type="InterPro" id="IPR039374">
    <property type="entry name" value="SIP_fam"/>
</dbReference>
<evidence type="ECO:0000313" key="5">
    <source>
        <dbReference type="Proteomes" id="UP000185578"/>
    </source>
</evidence>
<protein>
    <submittedName>
        <fullName evidence="4">NADPH-dependent ferric siderophore reductase</fullName>
    </submittedName>
</protein>
<dbReference type="Pfam" id="PF08021">
    <property type="entry name" value="FAD_binding_9"/>
    <property type="match status" value="1"/>
</dbReference>
<dbReference type="InterPro" id="IPR013113">
    <property type="entry name" value="SIP_FAD-bd"/>
</dbReference>